<keyword evidence="3" id="KW-1185">Reference proteome</keyword>
<organism evidence="2 3">
    <name type="scientific">Stephania cephalantha</name>
    <dbReference type="NCBI Taxonomy" id="152367"/>
    <lineage>
        <taxon>Eukaryota</taxon>
        <taxon>Viridiplantae</taxon>
        <taxon>Streptophyta</taxon>
        <taxon>Embryophyta</taxon>
        <taxon>Tracheophyta</taxon>
        <taxon>Spermatophyta</taxon>
        <taxon>Magnoliopsida</taxon>
        <taxon>Ranunculales</taxon>
        <taxon>Menispermaceae</taxon>
        <taxon>Menispermoideae</taxon>
        <taxon>Cissampelideae</taxon>
        <taxon>Stephania</taxon>
    </lineage>
</organism>
<evidence type="ECO:0000313" key="2">
    <source>
        <dbReference type="EMBL" id="KAK9131834.1"/>
    </source>
</evidence>
<proteinExistence type="predicted"/>
<feature type="region of interest" description="Disordered" evidence="1">
    <location>
        <begin position="131"/>
        <end position="183"/>
    </location>
</feature>
<comment type="caution">
    <text evidence="2">The sequence shown here is derived from an EMBL/GenBank/DDBJ whole genome shotgun (WGS) entry which is preliminary data.</text>
</comment>
<feature type="compositionally biased region" description="Basic and acidic residues" evidence="1">
    <location>
        <begin position="172"/>
        <end position="183"/>
    </location>
</feature>
<name>A0AAP0JD36_9MAGN</name>
<feature type="compositionally biased region" description="Basic and acidic residues" evidence="1">
    <location>
        <begin position="1"/>
        <end position="21"/>
    </location>
</feature>
<dbReference type="Proteomes" id="UP001419268">
    <property type="component" value="Unassembled WGS sequence"/>
</dbReference>
<sequence>MREDPASDEHAEAREGEERRAPAIPARRWREAELPSVDSEQAARGSRAATSERSSAQHSAQRWRRRAQEDVAARDARGATSTSGGDSDAAAGRIGSDGVRTRRRDATRRRARRRWTFARWKATTMAMDSAVGVSGERRAAGSVRGGGDGGSEREEVTAGVRGRGRGLCDGCGSERERERKRIV</sequence>
<dbReference type="AlphaFoldDB" id="A0AAP0JD36"/>
<feature type="compositionally biased region" description="Basic and acidic residues" evidence="1">
    <location>
        <begin position="66"/>
        <end position="77"/>
    </location>
</feature>
<dbReference type="EMBL" id="JBBNAG010000005">
    <property type="protein sequence ID" value="KAK9131834.1"/>
    <property type="molecule type" value="Genomic_DNA"/>
</dbReference>
<feature type="compositionally biased region" description="Polar residues" evidence="1">
    <location>
        <begin position="48"/>
        <end position="60"/>
    </location>
</feature>
<feature type="compositionally biased region" description="Basic residues" evidence="1">
    <location>
        <begin position="101"/>
        <end position="111"/>
    </location>
</feature>
<evidence type="ECO:0000256" key="1">
    <source>
        <dbReference type="SAM" id="MobiDB-lite"/>
    </source>
</evidence>
<feature type="region of interest" description="Disordered" evidence="1">
    <location>
        <begin position="1"/>
        <end position="111"/>
    </location>
</feature>
<protein>
    <submittedName>
        <fullName evidence="2">Uncharacterized protein</fullName>
    </submittedName>
</protein>
<evidence type="ECO:0000313" key="3">
    <source>
        <dbReference type="Proteomes" id="UP001419268"/>
    </source>
</evidence>
<gene>
    <name evidence="2" type="ORF">Scep_011362</name>
</gene>
<reference evidence="2 3" key="1">
    <citation type="submission" date="2024-01" db="EMBL/GenBank/DDBJ databases">
        <title>Genome assemblies of Stephania.</title>
        <authorList>
            <person name="Yang L."/>
        </authorList>
    </citation>
    <scope>NUCLEOTIDE SEQUENCE [LARGE SCALE GENOMIC DNA]</scope>
    <source>
        <strain evidence="2">JXDWG</strain>
        <tissue evidence="2">Leaf</tissue>
    </source>
</reference>
<accession>A0AAP0JD36</accession>